<dbReference type="Pfam" id="PF08240">
    <property type="entry name" value="ADH_N"/>
    <property type="match status" value="1"/>
</dbReference>
<dbReference type="InterPro" id="IPR011032">
    <property type="entry name" value="GroES-like_sf"/>
</dbReference>
<keyword evidence="3" id="KW-1185">Reference proteome</keyword>
<proteinExistence type="predicted"/>
<dbReference type="InterPro" id="IPR020843">
    <property type="entry name" value="ER"/>
</dbReference>
<evidence type="ECO:0000313" key="2">
    <source>
        <dbReference type="EMBL" id="MFC0424925.1"/>
    </source>
</evidence>
<evidence type="ECO:0000313" key="3">
    <source>
        <dbReference type="Proteomes" id="UP001589855"/>
    </source>
</evidence>
<evidence type="ECO:0000259" key="1">
    <source>
        <dbReference type="SMART" id="SM00829"/>
    </source>
</evidence>
<accession>A0ABV6K649</accession>
<dbReference type="Gene3D" id="3.90.180.10">
    <property type="entry name" value="Medium-chain alcohol dehydrogenases, catalytic domain"/>
    <property type="match status" value="1"/>
</dbReference>
<dbReference type="CDD" id="cd05289">
    <property type="entry name" value="MDR_like_2"/>
    <property type="match status" value="1"/>
</dbReference>
<dbReference type="SMART" id="SM00829">
    <property type="entry name" value="PKS_ER"/>
    <property type="match status" value="1"/>
</dbReference>
<dbReference type="InterPro" id="IPR036291">
    <property type="entry name" value="NAD(P)-bd_dom_sf"/>
</dbReference>
<dbReference type="InterPro" id="IPR013154">
    <property type="entry name" value="ADH-like_N"/>
</dbReference>
<dbReference type="RefSeq" id="WP_137644106.1">
    <property type="nucleotide sequence ID" value="NZ_BAABRM010000003.1"/>
</dbReference>
<dbReference type="Gene3D" id="3.40.50.720">
    <property type="entry name" value="NAD(P)-binding Rossmann-like Domain"/>
    <property type="match status" value="1"/>
</dbReference>
<reference evidence="2 3" key="1">
    <citation type="submission" date="2024-09" db="EMBL/GenBank/DDBJ databases">
        <authorList>
            <person name="Sun Q."/>
            <person name="Mori K."/>
        </authorList>
    </citation>
    <scope>NUCLEOTIDE SEQUENCE [LARGE SCALE GENOMIC DNA]</scope>
    <source>
        <strain evidence="2 3">TBRC 4575</strain>
    </source>
</reference>
<name>A0ABV6K649_9LACO</name>
<dbReference type="PANTHER" id="PTHR11695:SF294">
    <property type="entry name" value="RETICULON-4-INTERACTING PROTEIN 1, MITOCHONDRIAL"/>
    <property type="match status" value="1"/>
</dbReference>
<protein>
    <submittedName>
        <fullName evidence="2">NADP-dependent oxidoreductase</fullName>
        <ecNumber evidence="2">1.-.-.-</ecNumber>
    </submittedName>
</protein>
<dbReference type="InterPro" id="IPR050700">
    <property type="entry name" value="YIM1/Zinc_Alcohol_DH_Fams"/>
</dbReference>
<dbReference type="SUPFAM" id="SSF50129">
    <property type="entry name" value="GroES-like"/>
    <property type="match status" value="1"/>
</dbReference>
<organism evidence="2 3">
    <name type="scientific">Lactiplantibacillus plajomi</name>
    <dbReference type="NCBI Taxonomy" id="1457217"/>
    <lineage>
        <taxon>Bacteria</taxon>
        <taxon>Bacillati</taxon>
        <taxon>Bacillota</taxon>
        <taxon>Bacilli</taxon>
        <taxon>Lactobacillales</taxon>
        <taxon>Lactobacillaceae</taxon>
        <taxon>Lactiplantibacillus</taxon>
    </lineage>
</organism>
<dbReference type="SUPFAM" id="SSF51735">
    <property type="entry name" value="NAD(P)-binding Rossmann-fold domains"/>
    <property type="match status" value="1"/>
</dbReference>
<dbReference type="GO" id="GO:0016491">
    <property type="term" value="F:oxidoreductase activity"/>
    <property type="evidence" value="ECO:0007669"/>
    <property type="project" value="UniProtKB-KW"/>
</dbReference>
<sequence length="304" mass="32564">MLAFGYRKFGGPAVFEAMAQPGLKPTGNQILIETLAVNLNDEDRNERLGTNTQLALPLIPGHDVVGQIIEIGPAVTGFEVGTVIAAHTQHTYAEQVLLDSDLAVTVPTDLTPAQAVSLVTPGIIAYKTVRYFADVQRDQTVIIRGAENSIGMLAVQLAQRLGAQVIAIAPNRFSDRLTALGVHQVVAPDRQNPNHVLADQGDVVIDLTRQGEHGKDNLAVAKFDATIASFAPSLPATSKSIRFQSIHPTNVISDQATLQMLFKLLRTGQLTVAIAQQLPFTLNGFIQGHTLLDAPHDGQLVVAK</sequence>
<feature type="domain" description="Enoyl reductase (ER)" evidence="1">
    <location>
        <begin position="10"/>
        <end position="302"/>
    </location>
</feature>
<comment type="caution">
    <text evidence="2">The sequence shown here is derived from an EMBL/GenBank/DDBJ whole genome shotgun (WGS) entry which is preliminary data.</text>
</comment>
<keyword evidence="2" id="KW-0560">Oxidoreductase</keyword>
<dbReference type="Proteomes" id="UP001589855">
    <property type="component" value="Unassembled WGS sequence"/>
</dbReference>
<dbReference type="PANTHER" id="PTHR11695">
    <property type="entry name" value="ALCOHOL DEHYDROGENASE RELATED"/>
    <property type="match status" value="1"/>
</dbReference>
<dbReference type="EMBL" id="JBHLUK010000076">
    <property type="protein sequence ID" value="MFC0424925.1"/>
    <property type="molecule type" value="Genomic_DNA"/>
</dbReference>
<dbReference type="EC" id="1.-.-.-" evidence="2"/>
<gene>
    <name evidence="2" type="ORF">ACFFGS_12385</name>
</gene>